<proteinExistence type="inferred from homology"/>
<dbReference type="InterPro" id="IPR032828">
    <property type="entry name" value="PolyA_RNA-bd"/>
</dbReference>
<dbReference type="GO" id="GO:0000166">
    <property type="term" value="F:nucleotide binding"/>
    <property type="evidence" value="ECO:0007669"/>
    <property type="project" value="UniProtKB-KW"/>
</dbReference>
<dbReference type="InterPro" id="IPR043519">
    <property type="entry name" value="NT_sf"/>
</dbReference>
<dbReference type="PANTHER" id="PTHR46173:SF1">
    <property type="entry name" value="CCA TRNA NUCLEOTIDYLTRANSFERASE 1, MITOCHONDRIAL"/>
    <property type="match status" value="1"/>
</dbReference>
<dbReference type="Pfam" id="PF01743">
    <property type="entry name" value="PolyA_pol"/>
    <property type="match status" value="1"/>
</dbReference>
<dbReference type="EMBL" id="MHNL01000001">
    <property type="protein sequence ID" value="OGZ46226.1"/>
    <property type="molecule type" value="Genomic_DNA"/>
</dbReference>
<keyword evidence="6" id="KW-0547">Nucleotide-binding</keyword>
<dbReference type="InterPro" id="IPR050264">
    <property type="entry name" value="Bact_CCA-adding_enz_type3_sf"/>
</dbReference>
<evidence type="ECO:0000256" key="7">
    <source>
        <dbReference type="ARBA" id="ARBA00022842"/>
    </source>
</evidence>
<dbReference type="GO" id="GO:0000049">
    <property type="term" value="F:tRNA binding"/>
    <property type="evidence" value="ECO:0007669"/>
    <property type="project" value="TreeGrafter"/>
</dbReference>
<evidence type="ECO:0000256" key="2">
    <source>
        <dbReference type="ARBA" id="ARBA00022679"/>
    </source>
</evidence>
<dbReference type="PANTHER" id="PTHR46173">
    <property type="entry name" value="CCA TRNA NUCLEOTIDYLTRANSFERASE 1, MITOCHONDRIAL"/>
    <property type="match status" value="1"/>
</dbReference>
<evidence type="ECO:0000259" key="9">
    <source>
        <dbReference type="PROSITE" id="PS51831"/>
    </source>
</evidence>
<dbReference type="PROSITE" id="PS51831">
    <property type="entry name" value="HD"/>
    <property type="match status" value="1"/>
</dbReference>
<keyword evidence="5" id="KW-0479">Metal-binding</keyword>
<protein>
    <recommendedName>
        <fullName evidence="9">HD domain-containing protein</fullName>
    </recommendedName>
</protein>
<evidence type="ECO:0000256" key="8">
    <source>
        <dbReference type="RuleBase" id="RU003953"/>
    </source>
</evidence>
<dbReference type="GO" id="GO:0046872">
    <property type="term" value="F:metal ion binding"/>
    <property type="evidence" value="ECO:0007669"/>
    <property type="project" value="UniProtKB-KW"/>
</dbReference>
<dbReference type="CDD" id="cd05398">
    <property type="entry name" value="NT_ClassII-CCAase"/>
    <property type="match status" value="1"/>
</dbReference>
<dbReference type="CDD" id="cd00077">
    <property type="entry name" value="HDc"/>
    <property type="match status" value="1"/>
</dbReference>
<dbReference type="InterPro" id="IPR002646">
    <property type="entry name" value="PolA_pol_head_dom"/>
</dbReference>
<keyword evidence="3" id="KW-0819">tRNA processing</keyword>
<evidence type="ECO:0000256" key="1">
    <source>
        <dbReference type="ARBA" id="ARBA00001946"/>
    </source>
</evidence>
<dbReference type="Gene3D" id="3.30.460.10">
    <property type="entry name" value="Beta Polymerase, domain 2"/>
    <property type="match status" value="1"/>
</dbReference>
<reference evidence="10 11" key="1">
    <citation type="journal article" date="2016" name="Nat. Commun.">
        <title>Thousands of microbial genomes shed light on interconnected biogeochemical processes in an aquifer system.</title>
        <authorList>
            <person name="Anantharaman K."/>
            <person name="Brown C.T."/>
            <person name="Hug L.A."/>
            <person name="Sharon I."/>
            <person name="Castelle C.J."/>
            <person name="Probst A.J."/>
            <person name="Thomas B.C."/>
            <person name="Singh A."/>
            <person name="Wilkins M.J."/>
            <person name="Karaoz U."/>
            <person name="Brodie E.L."/>
            <person name="Williams K.H."/>
            <person name="Hubbard S.S."/>
            <person name="Banfield J.F."/>
        </authorList>
    </citation>
    <scope>NUCLEOTIDE SEQUENCE [LARGE SCALE GENOMIC DNA]</scope>
</reference>
<evidence type="ECO:0000313" key="10">
    <source>
        <dbReference type="EMBL" id="OGZ46226.1"/>
    </source>
</evidence>
<dbReference type="GO" id="GO:0016779">
    <property type="term" value="F:nucleotidyltransferase activity"/>
    <property type="evidence" value="ECO:0007669"/>
    <property type="project" value="UniProtKB-KW"/>
</dbReference>
<accession>A0A1G2G7P1</accession>
<feature type="domain" description="HD" evidence="9">
    <location>
        <begin position="258"/>
        <end position="372"/>
    </location>
</feature>
<dbReference type="InterPro" id="IPR003607">
    <property type="entry name" value="HD/PDEase_dom"/>
</dbReference>
<keyword evidence="4" id="KW-0548">Nucleotidyltransferase</keyword>
<dbReference type="InterPro" id="IPR006674">
    <property type="entry name" value="HD_domain"/>
</dbReference>
<gene>
    <name evidence="10" type="ORF">A2756_06515</name>
</gene>
<dbReference type="SUPFAM" id="SSF81301">
    <property type="entry name" value="Nucleotidyltransferase"/>
    <property type="match status" value="1"/>
</dbReference>
<dbReference type="STRING" id="1802115.A2756_06515"/>
<dbReference type="Proteomes" id="UP000177785">
    <property type="component" value="Unassembled WGS sequence"/>
</dbReference>
<dbReference type="Gene3D" id="1.10.3090.10">
    <property type="entry name" value="cca-adding enzyme, domain 2"/>
    <property type="match status" value="1"/>
</dbReference>
<comment type="caution">
    <text evidence="10">The sequence shown here is derived from an EMBL/GenBank/DDBJ whole genome shotgun (WGS) entry which is preliminary data.</text>
</comment>
<name>A0A1G2G7P1_9BACT</name>
<evidence type="ECO:0000313" key="11">
    <source>
        <dbReference type="Proteomes" id="UP000177785"/>
    </source>
</evidence>
<dbReference type="GO" id="GO:0008033">
    <property type="term" value="P:tRNA processing"/>
    <property type="evidence" value="ECO:0007669"/>
    <property type="project" value="UniProtKB-KW"/>
</dbReference>
<dbReference type="Gene3D" id="1.10.246.80">
    <property type="match status" value="1"/>
</dbReference>
<keyword evidence="8" id="KW-0694">RNA-binding</keyword>
<dbReference type="Pfam" id="PF01966">
    <property type="entry name" value="HD"/>
    <property type="match status" value="1"/>
</dbReference>
<evidence type="ECO:0000256" key="5">
    <source>
        <dbReference type="ARBA" id="ARBA00022723"/>
    </source>
</evidence>
<comment type="similarity">
    <text evidence="8">Belongs to the tRNA nucleotidyltransferase/poly(A) polymerase family.</text>
</comment>
<sequence>MAFNIPKEIQDIASVLDADGHEGYLVGGCVRDLLLDESPHDWDIATDARPEDIQRLFPESFYENKFGTVTVVTKSKHESLRHIEVTPYRTEAGYSDRRHPDAVEFARTLDDDLRRRDFTVNAMAIKITARSATASPQAKVIDLFGGGDDLKKKIIRSVGDPKARFTEDALRLMRAVRLATTLGFEIEQRTASTIKQEAALIRFVAPERIRDELSKLMMADKPERGFEFMREFDLLVHIMPEILEGYAVGQNKHHIYTVWEHNLRALRCAADKKWSLEVRMGALLHDVGKPQSKRGEGPDSTFYGHEIIGSKMATRMLDRLKYPRQFVEKVSKLIYYHLFYYNVGEVTESSVRRLIRNVGAEDMEDLIRVRVCDRIGSGVPKAEPYKLRHFRFLVEKLSRDPISVGMLRVRGDDVMRIAKISPGPKIGFLLNILLEEVLDDPMRNKKSYLEGRLEELGAMSDAELKALADEAKKKAVAVEEAKVGEIKKRHWVK</sequence>
<comment type="cofactor">
    <cofactor evidence="1">
        <name>Mg(2+)</name>
        <dbReference type="ChEBI" id="CHEBI:18420"/>
    </cofactor>
</comment>
<keyword evidence="7" id="KW-0460">Magnesium</keyword>
<dbReference type="SUPFAM" id="SSF81891">
    <property type="entry name" value="Poly A polymerase C-terminal region-like"/>
    <property type="match status" value="1"/>
</dbReference>
<dbReference type="AlphaFoldDB" id="A0A1G2G7P1"/>
<organism evidence="10 11">
    <name type="scientific">Candidatus Ryanbacteria bacterium RIFCSPHIGHO2_01_FULL_48_27</name>
    <dbReference type="NCBI Taxonomy" id="1802115"/>
    <lineage>
        <taxon>Bacteria</taxon>
        <taxon>Candidatus Ryaniibacteriota</taxon>
    </lineage>
</organism>
<keyword evidence="2 8" id="KW-0808">Transferase</keyword>
<evidence type="ECO:0000256" key="6">
    <source>
        <dbReference type="ARBA" id="ARBA00022741"/>
    </source>
</evidence>
<evidence type="ECO:0000256" key="3">
    <source>
        <dbReference type="ARBA" id="ARBA00022694"/>
    </source>
</evidence>
<dbReference type="InterPro" id="IPR006675">
    <property type="entry name" value="HDIG_dom"/>
</dbReference>
<evidence type="ECO:0000256" key="4">
    <source>
        <dbReference type="ARBA" id="ARBA00022695"/>
    </source>
</evidence>
<dbReference type="NCBIfam" id="TIGR00277">
    <property type="entry name" value="HDIG"/>
    <property type="match status" value="1"/>
</dbReference>
<dbReference type="Pfam" id="PF12627">
    <property type="entry name" value="PolyA_pol_RNAbd"/>
    <property type="match status" value="1"/>
</dbReference>